<gene>
    <name evidence="1" type="ORF">SAMN04488526_3426</name>
</gene>
<dbReference type="RefSeq" id="WP_092765083.1">
    <property type="nucleotide sequence ID" value="NZ_FNZQ01000009.1"/>
</dbReference>
<organism evidence="1 2">
    <name type="scientific">Jannaschia helgolandensis</name>
    <dbReference type="NCBI Taxonomy" id="188906"/>
    <lineage>
        <taxon>Bacteria</taxon>
        <taxon>Pseudomonadati</taxon>
        <taxon>Pseudomonadota</taxon>
        <taxon>Alphaproteobacteria</taxon>
        <taxon>Rhodobacterales</taxon>
        <taxon>Roseobacteraceae</taxon>
        <taxon>Jannaschia</taxon>
    </lineage>
</organism>
<proteinExistence type="predicted"/>
<protein>
    <submittedName>
        <fullName evidence="1">Uncharacterized protein</fullName>
    </submittedName>
</protein>
<dbReference type="STRING" id="188906.SAMN04488526_3426"/>
<sequence length="365" mass="40789">MIPAFTLTRSIKIHVTRFAGEVAKEEKRPELMPFLLMARDTDGITAASAAGHLLGAHEGRRQIAQRLLEQLKRSGALEAQGNEGFKLTEAGHEALEKEAVFIAERGSWEVWHTSDPLLPHGLIQLTGYTEPKAYDEVKHDAPKRDAKRPPPTLDALKGLPLAPIMGGERRRIDDLPNKVELLESKTGTLTWEVARKRLSLTVDEQTVDRPAPELAHKATFEALLETAGLTFDWDAETEILRRSFADLSDAFRRNMREDVTFPSPVRLHQYGNFEQTTVHGIDINARTLHDAEAWADWRLEDSINEIACSRRFDKWCSEAVAPFVGFTPLDLPSRQDLAARARPAEAGAPLSAVAWNLTAAEDWNL</sequence>
<dbReference type="EMBL" id="FNZQ01000009">
    <property type="protein sequence ID" value="SEL75320.1"/>
    <property type="molecule type" value="Genomic_DNA"/>
</dbReference>
<keyword evidence="2" id="KW-1185">Reference proteome</keyword>
<accession>A0A1H7SRR1</accession>
<evidence type="ECO:0000313" key="1">
    <source>
        <dbReference type="EMBL" id="SEL75320.1"/>
    </source>
</evidence>
<reference evidence="1 2" key="1">
    <citation type="submission" date="2016-10" db="EMBL/GenBank/DDBJ databases">
        <authorList>
            <person name="de Groot N.N."/>
        </authorList>
    </citation>
    <scope>NUCLEOTIDE SEQUENCE [LARGE SCALE GENOMIC DNA]</scope>
    <source>
        <strain evidence="1 2">DSM 14858</strain>
    </source>
</reference>
<dbReference type="OrthoDB" id="5492264at2"/>
<name>A0A1H7SRR1_9RHOB</name>
<dbReference type="AlphaFoldDB" id="A0A1H7SRR1"/>
<evidence type="ECO:0000313" key="2">
    <source>
        <dbReference type="Proteomes" id="UP000199283"/>
    </source>
</evidence>
<dbReference type="Proteomes" id="UP000199283">
    <property type="component" value="Unassembled WGS sequence"/>
</dbReference>